<dbReference type="Pfam" id="PF10779">
    <property type="entry name" value="XhlA"/>
    <property type="match status" value="1"/>
</dbReference>
<evidence type="ECO:0000256" key="1">
    <source>
        <dbReference type="SAM" id="Phobius"/>
    </source>
</evidence>
<keyword evidence="1" id="KW-0812">Transmembrane</keyword>
<comment type="caution">
    <text evidence="2">The sequence shown here is derived from an EMBL/GenBank/DDBJ whole genome shotgun (WGS) entry which is preliminary data.</text>
</comment>
<evidence type="ECO:0008006" key="4">
    <source>
        <dbReference type="Google" id="ProtNLM"/>
    </source>
</evidence>
<proteinExistence type="predicted"/>
<dbReference type="Proteomes" id="UP000310597">
    <property type="component" value="Unassembled WGS sequence"/>
</dbReference>
<gene>
    <name evidence="2" type="ORF">FBT96_12430</name>
</gene>
<keyword evidence="1" id="KW-1133">Transmembrane helix</keyword>
<reference evidence="2 3" key="1">
    <citation type="submission" date="2019-04" db="EMBL/GenBank/DDBJ databases">
        <title>Draft Whole-Genome sequence of the purple photosynthetic bacterium Rhodobacter capsulatus SP108 with an indigenous class A beta-lactamase.</title>
        <authorList>
            <person name="Robertson S."/>
            <person name="Meyer T.E."/>
            <person name="Kyndt J.A."/>
        </authorList>
    </citation>
    <scope>NUCLEOTIDE SEQUENCE [LARGE SCALE GENOMIC DNA]</scope>
    <source>
        <strain evidence="2 3">SP108</strain>
    </source>
</reference>
<accession>A0A4U1JQ36</accession>
<organism evidence="2 3">
    <name type="scientific">Rhodobacter capsulatus</name>
    <name type="common">Rhodopseudomonas capsulata</name>
    <dbReference type="NCBI Taxonomy" id="1061"/>
    <lineage>
        <taxon>Bacteria</taxon>
        <taxon>Pseudomonadati</taxon>
        <taxon>Pseudomonadota</taxon>
        <taxon>Alphaproteobacteria</taxon>
        <taxon>Rhodobacterales</taxon>
        <taxon>Rhodobacter group</taxon>
        <taxon>Rhodobacter</taxon>
    </lineage>
</organism>
<dbReference type="OrthoDB" id="7691221at2"/>
<evidence type="ECO:0000313" key="3">
    <source>
        <dbReference type="Proteomes" id="UP000310597"/>
    </source>
</evidence>
<sequence>MTALPSHPAVPPHVAESIERAHKRIDGHEERIRKIEIDGATMAEWRKGTTDALDSIRSGITWLTRLVLGGIAAAVITFIISGGLNGAQ</sequence>
<dbReference type="RefSeq" id="WP_136907098.1">
    <property type="nucleotide sequence ID" value="NZ_SWJZ01000050.1"/>
</dbReference>
<dbReference type="InterPro" id="IPR019715">
    <property type="entry name" value="Haemolysin_XhlA"/>
</dbReference>
<protein>
    <recommendedName>
        <fullName evidence="4">Haemolysin XhlA</fullName>
    </recommendedName>
</protein>
<dbReference type="EMBL" id="SWJZ01000050">
    <property type="protein sequence ID" value="TKD17943.1"/>
    <property type="molecule type" value="Genomic_DNA"/>
</dbReference>
<keyword evidence="1" id="KW-0472">Membrane</keyword>
<evidence type="ECO:0000313" key="2">
    <source>
        <dbReference type="EMBL" id="TKD17943.1"/>
    </source>
</evidence>
<name>A0A4U1JQ36_RHOCA</name>
<feature type="transmembrane region" description="Helical" evidence="1">
    <location>
        <begin position="66"/>
        <end position="84"/>
    </location>
</feature>
<dbReference type="AlphaFoldDB" id="A0A4U1JQ36"/>